<sequence>MGQLLSSLNLRGNSDIVPEIGFDIENAAPSPEELEIYNELHTLLIQPTSNLLQSFKQYEPASDAIRDAIATPSDDNEDKAWNAVLPTVNMLRTFYSYSSELGRGIPILLNVLCKDGTTKDLDRHPGLTKLFADLLDFVFEFDYLKIRNPTIQNDFSFYRRTLQRGRSTIDANDPTKSDLRTAMDEDDLANRISLFIAYSTPMLKCVIDTTTKYVQSSQLTKSVGEWLSSIWAVCYQTLYKKKYSNEPTLTSFCLKVMVVSIILYDHIDPQGAFSKYSPINVKNSLKIIQSINTQQEQSSTINLISALRYNSKHLNDESTPKGIKNMIMATS</sequence>
<dbReference type="Proteomes" id="UP000242414">
    <property type="component" value="Unassembled WGS sequence"/>
</dbReference>
<organism evidence="6">
    <name type="scientific">Rhizopus microsporus var. microsporus</name>
    <dbReference type="NCBI Taxonomy" id="86635"/>
    <lineage>
        <taxon>Eukaryota</taxon>
        <taxon>Fungi</taxon>
        <taxon>Fungi incertae sedis</taxon>
        <taxon>Mucoromycota</taxon>
        <taxon>Mucoromycotina</taxon>
        <taxon>Mucoromycetes</taxon>
        <taxon>Mucorales</taxon>
        <taxon>Mucorineae</taxon>
        <taxon>Rhizopodaceae</taxon>
        <taxon>Rhizopus</taxon>
    </lineage>
</organism>
<comment type="similarity">
    <text evidence="2">Belongs to the CYRI family.</text>
</comment>
<gene>
    <name evidence="6" type="ORF">BCV72DRAFT_271103</name>
</gene>
<keyword evidence="3" id="KW-0472">Membrane</keyword>
<name>A0A1X0RA74_RHIZD</name>
<dbReference type="PANTHER" id="PTHR12422">
    <property type="entry name" value="GH09096P"/>
    <property type="match status" value="1"/>
</dbReference>
<accession>A0A1X0RA74</accession>
<evidence type="ECO:0000256" key="2">
    <source>
        <dbReference type="ARBA" id="ARBA00005778"/>
    </source>
</evidence>
<reference evidence="6" key="1">
    <citation type="journal article" date="2016" name="Proc. Natl. Acad. Sci. U.S.A.">
        <title>Lipid metabolic changes in an early divergent fungus govern the establishment of a mutualistic symbiosis with endobacteria.</title>
        <authorList>
            <person name="Lastovetsky O.A."/>
            <person name="Gaspar M.L."/>
            <person name="Mondo S.J."/>
            <person name="LaButti K.M."/>
            <person name="Sandor L."/>
            <person name="Grigoriev I.V."/>
            <person name="Henry S.A."/>
            <person name="Pawlowska T.E."/>
        </authorList>
    </citation>
    <scope>NUCLEOTIDE SEQUENCE [LARGE SCALE GENOMIC DNA]</scope>
    <source>
        <strain evidence="6">ATCC 52814</strain>
    </source>
</reference>
<evidence type="ECO:0000259" key="5">
    <source>
        <dbReference type="Pfam" id="PF07159"/>
    </source>
</evidence>
<dbReference type="GO" id="GO:0016020">
    <property type="term" value="C:membrane"/>
    <property type="evidence" value="ECO:0007669"/>
    <property type="project" value="UniProtKB-SubCell"/>
</dbReference>
<dbReference type="Pfam" id="PF07159">
    <property type="entry name" value="CYRIA-B_Rac1-bd"/>
    <property type="match status" value="1"/>
</dbReference>
<dbReference type="GO" id="GO:0030833">
    <property type="term" value="P:regulation of actin filament polymerization"/>
    <property type="evidence" value="ECO:0007669"/>
    <property type="project" value="InterPro"/>
</dbReference>
<dbReference type="InterPro" id="IPR039789">
    <property type="entry name" value="CYRI"/>
</dbReference>
<feature type="domain" description="CYRIA/CYRIB Rac1 binding" evidence="5">
    <location>
        <begin position="20"/>
        <end position="324"/>
    </location>
</feature>
<dbReference type="OrthoDB" id="60973at2759"/>
<dbReference type="AlphaFoldDB" id="A0A1X0RA74"/>
<evidence type="ECO:0000256" key="3">
    <source>
        <dbReference type="ARBA" id="ARBA00023136"/>
    </source>
</evidence>
<evidence type="ECO:0000256" key="4">
    <source>
        <dbReference type="ARBA" id="ARBA00023288"/>
    </source>
</evidence>
<protein>
    <submittedName>
        <fullName evidence="6">DUF1394-domain-containing protein</fullName>
    </submittedName>
</protein>
<keyword evidence="4" id="KW-0449">Lipoprotein</keyword>
<comment type="subcellular location">
    <subcellularLocation>
        <location evidence="1">Membrane</location>
        <topology evidence="1">Lipid-anchor</topology>
    </subcellularLocation>
</comment>
<proteinExistence type="inferred from homology"/>
<dbReference type="GO" id="GO:0031267">
    <property type="term" value="F:small GTPase binding"/>
    <property type="evidence" value="ECO:0007669"/>
    <property type="project" value="InterPro"/>
</dbReference>
<evidence type="ECO:0000256" key="1">
    <source>
        <dbReference type="ARBA" id="ARBA00004635"/>
    </source>
</evidence>
<dbReference type="VEuPathDB" id="FungiDB:BCV72DRAFT_271103"/>
<dbReference type="EMBL" id="KV921882">
    <property type="protein sequence ID" value="ORE08933.1"/>
    <property type="molecule type" value="Genomic_DNA"/>
</dbReference>
<evidence type="ECO:0000313" key="6">
    <source>
        <dbReference type="EMBL" id="ORE08933.1"/>
    </source>
</evidence>
<dbReference type="InterPro" id="IPR009828">
    <property type="entry name" value="CYRIA/CYRIB_Rac1-bd"/>
</dbReference>